<dbReference type="GO" id="GO:0030245">
    <property type="term" value="P:cellulose catabolic process"/>
    <property type="evidence" value="ECO:0007669"/>
    <property type="project" value="UniProtKB-KW"/>
</dbReference>
<keyword evidence="7" id="KW-0119">Carbohydrate metabolism</keyword>
<comment type="catalytic activity">
    <reaction evidence="1">
        <text>Hydrolysis of (1-&gt;4)-beta-D-glucosidic linkages in cellulose and cellotetraose, releasing cellobiose from the non-reducing ends of the chains.</text>
        <dbReference type="EC" id="3.2.1.91"/>
    </reaction>
</comment>
<protein>
    <recommendedName>
        <fullName evidence="3">cellulose 1,4-beta-cellobiosidase (non-reducing end)</fullName>
        <ecNumber evidence="3">3.2.1.91</ecNumber>
    </recommendedName>
</protein>
<keyword evidence="11" id="KW-1185">Reference proteome</keyword>
<evidence type="ECO:0000256" key="2">
    <source>
        <dbReference type="ARBA" id="ARBA00006044"/>
    </source>
</evidence>
<evidence type="ECO:0000256" key="7">
    <source>
        <dbReference type="ARBA" id="ARBA00023277"/>
    </source>
</evidence>
<dbReference type="InterPro" id="IPR013320">
    <property type="entry name" value="ConA-like_dom_sf"/>
</dbReference>
<dbReference type="PANTHER" id="PTHR33753:SF2">
    <property type="entry name" value="GLYCOSIDE HYDROLASE FAMILY 7 PROTEIN"/>
    <property type="match status" value="1"/>
</dbReference>
<keyword evidence="9" id="KW-0624">Polysaccharide degradation</keyword>
<dbReference type="EC" id="3.2.1.91" evidence="3"/>
<dbReference type="SUPFAM" id="SSF49899">
    <property type="entry name" value="Concanavalin A-like lectins/glucanases"/>
    <property type="match status" value="1"/>
</dbReference>
<dbReference type="PANTHER" id="PTHR33753">
    <property type="entry name" value="1,4-BETA-D-GLUCAN CELLOBIOHYDROLASE B"/>
    <property type="match status" value="1"/>
</dbReference>
<evidence type="ECO:0000256" key="8">
    <source>
        <dbReference type="ARBA" id="ARBA00023295"/>
    </source>
</evidence>
<organism evidence="10 11">
    <name type="scientific">Chrysochromulina tobinii</name>
    <dbReference type="NCBI Taxonomy" id="1460289"/>
    <lineage>
        <taxon>Eukaryota</taxon>
        <taxon>Haptista</taxon>
        <taxon>Haptophyta</taxon>
        <taxon>Prymnesiophyceae</taxon>
        <taxon>Prymnesiales</taxon>
        <taxon>Chrysochromulinaceae</taxon>
        <taxon>Chrysochromulina</taxon>
    </lineage>
</organism>
<dbReference type="InterPro" id="IPR001722">
    <property type="entry name" value="Glyco_hydro_7"/>
</dbReference>
<dbReference type="AlphaFoldDB" id="A0A0M0K7F1"/>
<keyword evidence="4" id="KW-0732">Signal</keyword>
<evidence type="ECO:0000256" key="1">
    <source>
        <dbReference type="ARBA" id="ARBA00001641"/>
    </source>
</evidence>
<keyword evidence="5 10" id="KW-0378">Hydrolase</keyword>
<evidence type="ECO:0000256" key="5">
    <source>
        <dbReference type="ARBA" id="ARBA00022801"/>
    </source>
</evidence>
<dbReference type="Pfam" id="PF00840">
    <property type="entry name" value="Glyco_hydro_7"/>
    <property type="match status" value="1"/>
</dbReference>
<evidence type="ECO:0000256" key="9">
    <source>
        <dbReference type="ARBA" id="ARBA00023326"/>
    </source>
</evidence>
<evidence type="ECO:0000313" key="11">
    <source>
        <dbReference type="Proteomes" id="UP000037460"/>
    </source>
</evidence>
<reference evidence="11" key="1">
    <citation type="journal article" date="2015" name="PLoS Genet.">
        <title>Genome Sequence and Transcriptome Analyses of Chrysochromulina tobin: Metabolic Tools for Enhanced Algal Fitness in the Prominent Order Prymnesiales (Haptophyceae).</title>
        <authorList>
            <person name="Hovde B.T."/>
            <person name="Deodato C.R."/>
            <person name="Hunsperger H.M."/>
            <person name="Ryken S.A."/>
            <person name="Yost W."/>
            <person name="Jha R.K."/>
            <person name="Patterson J."/>
            <person name="Monnat R.J. Jr."/>
            <person name="Barlow S.B."/>
            <person name="Starkenburg S.R."/>
            <person name="Cattolico R.A."/>
        </authorList>
    </citation>
    <scope>NUCLEOTIDE SEQUENCE</scope>
    <source>
        <strain evidence="11">CCMP291</strain>
    </source>
</reference>
<gene>
    <name evidence="10" type="ORF">Ctob_009879</name>
</gene>
<dbReference type="GO" id="GO:0016162">
    <property type="term" value="F:cellulose 1,4-beta-cellobiosidase activity"/>
    <property type="evidence" value="ECO:0007669"/>
    <property type="project" value="UniProtKB-EC"/>
</dbReference>
<dbReference type="Gene3D" id="2.70.100.10">
    <property type="entry name" value="Glycoside hydrolase, family 7, domain"/>
    <property type="match status" value="1"/>
</dbReference>
<keyword evidence="6" id="KW-0136">Cellulose degradation</keyword>
<proteinExistence type="inferred from homology"/>
<sequence>MFHLKNREFSFDVDMSKMPCGLNGALYFVQMDQDGGKAKYSGNEGGAKYGTGYCDAQCPHDLKFINGEPNLLDWHPSATDPNAGTGKYGTCCVEMDIWEANSVSTAYTAHACDVTSQTRCDGISCGDNPDHRFDGHCDKNGCDFQTFRLGNETFYGPGGQFVLDTTQPMTVVTQFFTADGTDHGKLVEMRRFYRQGSKTIQTPSIVVGGAPHDSLTTPYCTAERDLFKDGTNFLQKGGLNSMDDAYDKGMVLVMSIWDDHDVNMLWLDSIYPPTGGPGSRRGTCSNTSGVPSEIEKTAASSHVTFSNIRFGPIGSTGATTVTHAAKPLLVELAANASAPWAQCTSASGCTTGWECTQHSTDFSFKQCTPSTALHKAFLATRPDAAALKAFMDKGTTHFAASGLPA</sequence>
<accession>A0A0M0K7F1</accession>
<comment type="caution">
    <text evidence="10">The sequence shown here is derived from an EMBL/GenBank/DDBJ whole genome shotgun (WGS) entry which is preliminary data.</text>
</comment>
<comment type="similarity">
    <text evidence="2">Belongs to the glycosyl hydrolase 7 (cellulase C) family.</text>
</comment>
<dbReference type="PRINTS" id="PR00734">
    <property type="entry name" value="GLHYDRLASE7"/>
</dbReference>
<evidence type="ECO:0000313" key="10">
    <source>
        <dbReference type="EMBL" id="KOO34745.1"/>
    </source>
</evidence>
<dbReference type="EMBL" id="JWZX01001111">
    <property type="protein sequence ID" value="KOO34745.1"/>
    <property type="molecule type" value="Genomic_DNA"/>
</dbReference>
<dbReference type="OrthoDB" id="412382at2759"/>
<evidence type="ECO:0000256" key="4">
    <source>
        <dbReference type="ARBA" id="ARBA00022729"/>
    </source>
</evidence>
<evidence type="ECO:0000256" key="6">
    <source>
        <dbReference type="ARBA" id="ARBA00023001"/>
    </source>
</evidence>
<keyword evidence="8" id="KW-0326">Glycosidase</keyword>
<dbReference type="InterPro" id="IPR037019">
    <property type="entry name" value="Glyco_hydro_7_sf"/>
</dbReference>
<dbReference type="Proteomes" id="UP000037460">
    <property type="component" value="Unassembled WGS sequence"/>
</dbReference>
<name>A0A0M0K7F1_9EUKA</name>
<evidence type="ECO:0000256" key="3">
    <source>
        <dbReference type="ARBA" id="ARBA00012561"/>
    </source>
</evidence>